<dbReference type="Proteomes" id="UP000253606">
    <property type="component" value="Chromosome"/>
</dbReference>
<feature type="domain" description="BON" evidence="1">
    <location>
        <begin position="33"/>
        <end position="100"/>
    </location>
</feature>
<gene>
    <name evidence="2" type="ORF">ACPOL_4118</name>
</gene>
<keyword evidence="3" id="KW-1185">Reference proteome</keyword>
<dbReference type="EMBL" id="CP030840">
    <property type="protein sequence ID" value="AXC13395.1"/>
    <property type="molecule type" value="Genomic_DNA"/>
</dbReference>
<dbReference type="Gene3D" id="3.30.1340.30">
    <property type="match status" value="1"/>
</dbReference>
<dbReference type="AlphaFoldDB" id="A0A2Z5G419"/>
<dbReference type="KEGG" id="abas:ACPOL_4118"/>
<evidence type="ECO:0000259" key="1">
    <source>
        <dbReference type="PROSITE" id="PS50914"/>
    </source>
</evidence>
<dbReference type="PROSITE" id="PS50914">
    <property type="entry name" value="BON"/>
    <property type="match status" value="1"/>
</dbReference>
<dbReference type="InterPro" id="IPR007055">
    <property type="entry name" value="BON_dom"/>
</dbReference>
<proteinExistence type="predicted"/>
<reference evidence="2 3" key="1">
    <citation type="journal article" date="2018" name="Front. Microbiol.">
        <title>Hydrolytic Capabilities as a Key to Environmental Success: Chitinolytic and Cellulolytic Acidobacteria From Acidic Sub-arctic Soils and Boreal Peatlands.</title>
        <authorList>
            <person name="Belova S.E."/>
            <person name="Ravin N.V."/>
            <person name="Pankratov T.A."/>
            <person name="Rakitin A.L."/>
            <person name="Ivanova A.A."/>
            <person name="Beletsky A.V."/>
            <person name="Mardanov A.V."/>
            <person name="Sinninghe Damste J.S."/>
            <person name="Dedysh S.N."/>
        </authorList>
    </citation>
    <scope>NUCLEOTIDE SEQUENCE [LARGE SCALE GENOMIC DNA]</scope>
    <source>
        <strain evidence="2 3">SBC82</strain>
    </source>
</reference>
<protein>
    <recommendedName>
        <fullName evidence="1">BON domain-containing protein</fullName>
    </recommendedName>
</protein>
<evidence type="ECO:0000313" key="3">
    <source>
        <dbReference type="Proteomes" id="UP000253606"/>
    </source>
</evidence>
<dbReference type="Pfam" id="PF04972">
    <property type="entry name" value="BON"/>
    <property type="match status" value="1"/>
</dbReference>
<accession>A0A2Z5G419</accession>
<organism evidence="2 3">
    <name type="scientific">Acidisarcina polymorpha</name>
    <dbReference type="NCBI Taxonomy" id="2211140"/>
    <lineage>
        <taxon>Bacteria</taxon>
        <taxon>Pseudomonadati</taxon>
        <taxon>Acidobacteriota</taxon>
        <taxon>Terriglobia</taxon>
        <taxon>Terriglobales</taxon>
        <taxon>Acidobacteriaceae</taxon>
        <taxon>Acidisarcina</taxon>
    </lineage>
</organism>
<name>A0A2Z5G419_9BACT</name>
<sequence length="122" mass="12808">MMVVSKIQGVRGVRDEIEVAAPSIPDRKLKAELDEAIIRTAYERLGRPSKAPTGICVHVHSGVVTLSGYIADPGLAMAAHAVSASTVGVKSLHDKIEVSPDASLMTEWTSRADSSTGLSSVP</sequence>
<evidence type="ECO:0000313" key="2">
    <source>
        <dbReference type="EMBL" id="AXC13395.1"/>
    </source>
</evidence>